<dbReference type="GO" id="GO:0005524">
    <property type="term" value="F:ATP binding"/>
    <property type="evidence" value="ECO:0007669"/>
    <property type="project" value="UniProtKB-KW"/>
</dbReference>
<keyword evidence="9 15" id="KW-0328">Glycosyltransferase</keyword>
<feature type="domain" description="ATP phosphoribosyltransferase catalytic" evidence="16">
    <location>
        <begin position="55"/>
        <end position="240"/>
    </location>
</feature>
<dbReference type="InterPro" id="IPR024893">
    <property type="entry name" value="ATP_PRibTrfase_HisG_short"/>
</dbReference>
<dbReference type="HAMAP" id="MF_01018">
    <property type="entry name" value="HisG_Short"/>
    <property type="match status" value="1"/>
</dbReference>
<reference evidence="17 18" key="1">
    <citation type="journal article" date="2019" name="ISME J.">
        <title>Insights into ecological role of a new deltaproteobacterial order Candidatus Acidulodesulfobacterales by metagenomics and metatranscriptomics.</title>
        <authorList>
            <person name="Tan S."/>
            <person name="Liu J."/>
            <person name="Fang Y."/>
            <person name="Hedlund B.P."/>
            <person name="Lian Z.H."/>
            <person name="Huang L.Y."/>
            <person name="Li J.T."/>
            <person name="Huang L.N."/>
            <person name="Li W.J."/>
            <person name="Jiang H.C."/>
            <person name="Dong H.L."/>
            <person name="Shu W.S."/>
        </authorList>
    </citation>
    <scope>NUCLEOTIDE SEQUENCE [LARGE SCALE GENOMIC DNA]</scope>
    <source>
        <strain evidence="17">AP2</strain>
    </source>
</reference>
<evidence type="ECO:0000259" key="16">
    <source>
        <dbReference type="Pfam" id="PF01634"/>
    </source>
</evidence>
<dbReference type="Pfam" id="PF01634">
    <property type="entry name" value="HisG"/>
    <property type="match status" value="1"/>
</dbReference>
<evidence type="ECO:0000313" key="18">
    <source>
        <dbReference type="Proteomes" id="UP000316562"/>
    </source>
</evidence>
<evidence type="ECO:0000256" key="7">
    <source>
        <dbReference type="ARBA" id="ARBA00022490"/>
    </source>
</evidence>
<comment type="pathway">
    <text evidence="3 15">Amino-acid biosynthesis; L-histidine biosynthesis; L-histidine from 5-phospho-alpha-D-ribose 1-diphosphate: step 1/9.</text>
</comment>
<evidence type="ECO:0000256" key="3">
    <source>
        <dbReference type="ARBA" id="ARBA00004667"/>
    </source>
</evidence>
<dbReference type="InterPro" id="IPR001348">
    <property type="entry name" value="ATP_PRibTrfase_HisG"/>
</dbReference>
<dbReference type="CDD" id="cd13595">
    <property type="entry name" value="PBP2_HisGs"/>
    <property type="match status" value="1"/>
</dbReference>
<dbReference type="Proteomes" id="UP000316562">
    <property type="component" value="Unassembled WGS sequence"/>
</dbReference>
<keyword evidence="10 15" id="KW-0808">Transferase</keyword>
<comment type="similarity">
    <text evidence="4 15">Belongs to the ATP phosphoribosyltransferase family. Short subfamily.</text>
</comment>
<protein>
    <recommendedName>
        <fullName evidence="6 15">ATP phosphoribosyltransferase</fullName>
        <shortName evidence="15">ATP-PRT</shortName>
        <shortName evidence="15">ATP-PRTase</shortName>
        <ecNumber evidence="6 15">2.4.2.17</ecNumber>
    </recommendedName>
</protein>
<comment type="subunit">
    <text evidence="5 15">Heteromultimer composed of HisG and HisZ subunits.</text>
</comment>
<evidence type="ECO:0000256" key="14">
    <source>
        <dbReference type="ARBA" id="ARBA00024861"/>
    </source>
</evidence>
<evidence type="ECO:0000256" key="11">
    <source>
        <dbReference type="ARBA" id="ARBA00022741"/>
    </source>
</evidence>
<keyword evidence="8 15" id="KW-0028">Amino-acid biosynthesis</keyword>
<evidence type="ECO:0000256" key="15">
    <source>
        <dbReference type="HAMAP-Rule" id="MF_01018"/>
    </source>
</evidence>
<evidence type="ECO:0000256" key="5">
    <source>
        <dbReference type="ARBA" id="ARBA00011496"/>
    </source>
</evidence>
<evidence type="ECO:0000313" key="17">
    <source>
        <dbReference type="EMBL" id="RZD17381.1"/>
    </source>
</evidence>
<sequence>MKEKVRIAIPKGRVLESALDLLRKSGFIKHSDEDYNSRKLIFNYEDDNAKLLIVKPWDVPTFVEYGAADIGVAGKDILLEKFKNVYEPLDLGIGKCKIAVAVHKSINFGNIAGADAAVLGQSDKNEKKAINGNETNNIRTALYLSNNIRVATKYVNITKDFFKKKGISVQIVKLYGNIELAPLTGLCEVIVDLVSTGETLRQNNLLLIEEIALITSRLIVNRASLKTNPKEIHNIIMRINQNIKA</sequence>
<dbReference type="EC" id="2.4.2.17" evidence="6 15"/>
<dbReference type="UniPathway" id="UPA00031">
    <property type="reaction ID" value="UER00006"/>
</dbReference>
<keyword evidence="13 15" id="KW-0368">Histidine biosynthesis</keyword>
<dbReference type="SUPFAM" id="SSF53850">
    <property type="entry name" value="Periplasmic binding protein-like II"/>
    <property type="match status" value="1"/>
</dbReference>
<keyword evidence="12 15" id="KW-0067">ATP-binding</keyword>
<comment type="subcellular location">
    <subcellularLocation>
        <location evidence="2 15">Cytoplasm</location>
    </subcellularLocation>
</comment>
<dbReference type="AlphaFoldDB" id="A0A519BJD9"/>
<evidence type="ECO:0000256" key="10">
    <source>
        <dbReference type="ARBA" id="ARBA00022679"/>
    </source>
</evidence>
<dbReference type="EMBL" id="SGBC01000001">
    <property type="protein sequence ID" value="RZD17381.1"/>
    <property type="molecule type" value="Genomic_DNA"/>
</dbReference>
<keyword evidence="7 15" id="KW-0963">Cytoplasm</keyword>
<evidence type="ECO:0000256" key="2">
    <source>
        <dbReference type="ARBA" id="ARBA00004496"/>
    </source>
</evidence>
<dbReference type="Gene3D" id="3.40.190.10">
    <property type="entry name" value="Periplasmic binding protein-like II"/>
    <property type="match status" value="2"/>
</dbReference>
<dbReference type="InterPro" id="IPR013820">
    <property type="entry name" value="ATP_PRibTrfase_cat"/>
</dbReference>
<comment type="caution">
    <text evidence="17">The sequence shown here is derived from an EMBL/GenBank/DDBJ whole genome shotgun (WGS) entry which is preliminary data.</text>
</comment>
<dbReference type="GO" id="GO:0003879">
    <property type="term" value="F:ATP phosphoribosyltransferase activity"/>
    <property type="evidence" value="ECO:0007669"/>
    <property type="project" value="UniProtKB-UniRule"/>
</dbReference>
<dbReference type="GO" id="GO:0005737">
    <property type="term" value="C:cytoplasm"/>
    <property type="evidence" value="ECO:0007669"/>
    <property type="project" value="UniProtKB-SubCell"/>
</dbReference>
<evidence type="ECO:0000256" key="4">
    <source>
        <dbReference type="ARBA" id="ARBA00009489"/>
    </source>
</evidence>
<dbReference type="PANTHER" id="PTHR21403">
    <property type="entry name" value="ATP PHOSPHORIBOSYLTRANSFERASE ATP-PRTASE"/>
    <property type="match status" value="1"/>
</dbReference>
<name>A0A519BJD9_ACIG2</name>
<accession>A0A519BJD9</accession>
<comment type="catalytic activity">
    <reaction evidence="1 15">
        <text>1-(5-phospho-beta-D-ribosyl)-ATP + diphosphate = 5-phospho-alpha-D-ribose 1-diphosphate + ATP</text>
        <dbReference type="Rhea" id="RHEA:18473"/>
        <dbReference type="ChEBI" id="CHEBI:30616"/>
        <dbReference type="ChEBI" id="CHEBI:33019"/>
        <dbReference type="ChEBI" id="CHEBI:58017"/>
        <dbReference type="ChEBI" id="CHEBI:73183"/>
        <dbReference type="EC" id="2.4.2.17"/>
    </reaction>
</comment>
<evidence type="ECO:0000256" key="1">
    <source>
        <dbReference type="ARBA" id="ARBA00000915"/>
    </source>
</evidence>
<evidence type="ECO:0000256" key="8">
    <source>
        <dbReference type="ARBA" id="ARBA00022605"/>
    </source>
</evidence>
<evidence type="ECO:0000256" key="12">
    <source>
        <dbReference type="ARBA" id="ARBA00022840"/>
    </source>
</evidence>
<dbReference type="GO" id="GO:0000105">
    <property type="term" value="P:L-histidine biosynthetic process"/>
    <property type="evidence" value="ECO:0007669"/>
    <property type="project" value="UniProtKB-UniRule"/>
</dbReference>
<evidence type="ECO:0000256" key="6">
    <source>
        <dbReference type="ARBA" id="ARBA00011946"/>
    </source>
</evidence>
<evidence type="ECO:0000256" key="9">
    <source>
        <dbReference type="ARBA" id="ARBA00022676"/>
    </source>
</evidence>
<dbReference type="FunFam" id="3.40.190.10:FF:000011">
    <property type="entry name" value="ATP phosphoribosyltransferase"/>
    <property type="match status" value="1"/>
</dbReference>
<proteinExistence type="inferred from homology"/>
<comment type="function">
    <text evidence="14 15">Catalyzes the condensation of ATP and 5-phosphoribose 1-diphosphate to form N'-(5'-phosphoribosyl)-ATP (PR-ATP). Has a crucial role in the pathway because the rate of histidine biosynthesis seems to be controlled primarily by regulation of HisG enzymatic activity.</text>
</comment>
<comment type="domain">
    <text evidence="15">Lacks the C-terminal regulatory region which is replaced by HisZ.</text>
</comment>
<keyword evidence="11 15" id="KW-0547">Nucleotide-binding</keyword>
<evidence type="ECO:0000256" key="13">
    <source>
        <dbReference type="ARBA" id="ARBA00023102"/>
    </source>
</evidence>
<gene>
    <name evidence="15 17" type="primary">hisG</name>
    <name evidence="17" type="ORF">EVJ46_03905</name>
</gene>
<dbReference type="NCBIfam" id="TIGR00070">
    <property type="entry name" value="hisG"/>
    <property type="match status" value="1"/>
</dbReference>
<dbReference type="PANTHER" id="PTHR21403:SF8">
    <property type="entry name" value="ATP PHOSPHORIBOSYLTRANSFERASE"/>
    <property type="match status" value="1"/>
</dbReference>
<organism evidence="17 18">
    <name type="scientific">Acididesulfobacter guangdongensis</name>
    <dbReference type="NCBI Taxonomy" id="2597225"/>
    <lineage>
        <taxon>Bacteria</taxon>
        <taxon>Deltaproteobacteria</taxon>
        <taxon>Candidatus Acidulodesulfobacterales</taxon>
        <taxon>Candidatus Acididesulfobacter</taxon>
    </lineage>
</organism>